<dbReference type="AlphaFoldDB" id="A0A841HGH9"/>
<keyword evidence="2" id="KW-1185">Reference proteome</keyword>
<evidence type="ECO:0000313" key="2">
    <source>
        <dbReference type="Proteomes" id="UP000588068"/>
    </source>
</evidence>
<dbReference type="EMBL" id="JACHHZ010000001">
    <property type="protein sequence ID" value="MBB6091783.1"/>
    <property type="molecule type" value="Genomic_DNA"/>
</dbReference>
<dbReference type="Proteomes" id="UP000588068">
    <property type="component" value="Unassembled WGS sequence"/>
</dbReference>
<protein>
    <recommendedName>
        <fullName evidence="3">Phosphoglycerate mutase</fullName>
    </recommendedName>
</protein>
<comment type="caution">
    <text evidence="1">The sequence shown here is derived from an EMBL/GenBank/DDBJ whole genome shotgun (WGS) entry which is preliminary data.</text>
</comment>
<evidence type="ECO:0000313" key="1">
    <source>
        <dbReference type="EMBL" id="MBB6091783.1"/>
    </source>
</evidence>
<accession>A0A841HGH9</accession>
<evidence type="ECO:0008006" key="3">
    <source>
        <dbReference type="Google" id="ProtNLM"/>
    </source>
</evidence>
<sequence>MSRLPLSQLTWVTLVGDVDPPTAASGLSSTVLARLAGRGSVRFAWNRADIDTSLRPWQRGLLHSLQLPEAGYSSAPISVLGHGHREAAPMWMHAEPVHFAAGLDRLSFLDLQGAAPVTGEERAALFDTLQREFSSGDFTLHALGGDWFLRSSSLVQIATSPPDAAAANELRSAMPRGKDSAVLHRTMTELQMMLHEHPVNEKRARFGAPAINALWLWGAGSQNEMPSPSSLPVAFGSDAFLLGLYRLIDRKPDPLPSSALELLPAIAKQDRALIVATGQELSVLESRWIEPLVTALRSGTIGRLDLVLGEWHIEATRSALRKFWRKPWPPTQWERT</sequence>
<dbReference type="RefSeq" id="WP_184329561.1">
    <property type="nucleotide sequence ID" value="NZ_JACHHZ010000001.1"/>
</dbReference>
<gene>
    <name evidence="1" type="ORF">HNQ60_000629</name>
</gene>
<organism evidence="1 2">
    <name type="scientific">Povalibacter uvarum</name>
    <dbReference type="NCBI Taxonomy" id="732238"/>
    <lineage>
        <taxon>Bacteria</taxon>
        <taxon>Pseudomonadati</taxon>
        <taxon>Pseudomonadota</taxon>
        <taxon>Gammaproteobacteria</taxon>
        <taxon>Steroidobacterales</taxon>
        <taxon>Steroidobacteraceae</taxon>
        <taxon>Povalibacter</taxon>
    </lineage>
</organism>
<name>A0A841HGH9_9GAMM</name>
<reference evidence="1 2" key="1">
    <citation type="submission" date="2020-08" db="EMBL/GenBank/DDBJ databases">
        <title>Genomic Encyclopedia of Type Strains, Phase IV (KMG-IV): sequencing the most valuable type-strain genomes for metagenomic binning, comparative biology and taxonomic classification.</title>
        <authorList>
            <person name="Goeker M."/>
        </authorList>
    </citation>
    <scope>NUCLEOTIDE SEQUENCE [LARGE SCALE GENOMIC DNA]</scope>
    <source>
        <strain evidence="1 2">DSM 26723</strain>
    </source>
</reference>
<proteinExistence type="predicted"/>